<proteinExistence type="predicted"/>
<dbReference type="EMBL" id="JAINUF010000003">
    <property type="protein sequence ID" value="KAJ8368342.1"/>
    <property type="molecule type" value="Genomic_DNA"/>
</dbReference>
<name>A0A9Q1J4Q8_SYNKA</name>
<evidence type="ECO:0000313" key="2">
    <source>
        <dbReference type="Proteomes" id="UP001152622"/>
    </source>
</evidence>
<comment type="caution">
    <text evidence="1">The sequence shown here is derived from an EMBL/GenBank/DDBJ whole genome shotgun (WGS) entry which is preliminary data.</text>
</comment>
<protein>
    <submittedName>
        <fullName evidence="1">Uncharacterized protein</fullName>
    </submittedName>
</protein>
<dbReference type="Proteomes" id="UP001152622">
    <property type="component" value="Chromosome 3"/>
</dbReference>
<keyword evidence="2" id="KW-1185">Reference proteome</keyword>
<organism evidence="1 2">
    <name type="scientific">Synaphobranchus kaupii</name>
    <name type="common">Kaup's arrowtooth eel</name>
    <dbReference type="NCBI Taxonomy" id="118154"/>
    <lineage>
        <taxon>Eukaryota</taxon>
        <taxon>Metazoa</taxon>
        <taxon>Chordata</taxon>
        <taxon>Craniata</taxon>
        <taxon>Vertebrata</taxon>
        <taxon>Euteleostomi</taxon>
        <taxon>Actinopterygii</taxon>
        <taxon>Neopterygii</taxon>
        <taxon>Teleostei</taxon>
        <taxon>Anguilliformes</taxon>
        <taxon>Synaphobranchidae</taxon>
        <taxon>Synaphobranchus</taxon>
    </lineage>
</organism>
<evidence type="ECO:0000313" key="1">
    <source>
        <dbReference type="EMBL" id="KAJ8368342.1"/>
    </source>
</evidence>
<dbReference type="AlphaFoldDB" id="A0A9Q1J4Q8"/>
<reference evidence="1" key="1">
    <citation type="journal article" date="2023" name="Science">
        <title>Genome structures resolve the early diversification of teleost fishes.</title>
        <authorList>
            <person name="Parey E."/>
            <person name="Louis A."/>
            <person name="Montfort J."/>
            <person name="Bouchez O."/>
            <person name="Roques C."/>
            <person name="Iampietro C."/>
            <person name="Lluch J."/>
            <person name="Castinel A."/>
            <person name="Donnadieu C."/>
            <person name="Desvignes T."/>
            <person name="Floi Bucao C."/>
            <person name="Jouanno E."/>
            <person name="Wen M."/>
            <person name="Mejri S."/>
            <person name="Dirks R."/>
            <person name="Jansen H."/>
            <person name="Henkel C."/>
            <person name="Chen W.J."/>
            <person name="Zahm M."/>
            <person name="Cabau C."/>
            <person name="Klopp C."/>
            <person name="Thompson A.W."/>
            <person name="Robinson-Rechavi M."/>
            <person name="Braasch I."/>
            <person name="Lecointre G."/>
            <person name="Bobe J."/>
            <person name="Postlethwait J.H."/>
            <person name="Berthelot C."/>
            <person name="Roest Crollius H."/>
            <person name="Guiguen Y."/>
        </authorList>
    </citation>
    <scope>NUCLEOTIDE SEQUENCE</scope>
    <source>
        <strain evidence="1">WJC10195</strain>
    </source>
</reference>
<accession>A0A9Q1J4Q8</accession>
<sequence>MSSKQNGHEVHREPLRRHFRDIKNNILHRFGSFPRPEMEAAKSAALTPNAPVPLPCHSSSPGKRLHAICPFPSPIIANLFDGQLANDGAGKGTCSSWLSPAHPKSRQWGGSSAIRAPSGATAYADASFEQPRKSTPGFKAKQATCQFAAVRRQVDRAGWLAGWLGEKTGGVEDLQD</sequence>
<gene>
    <name evidence="1" type="ORF">SKAU_G00083700</name>
</gene>